<dbReference type="AlphaFoldDB" id="A0A377BKZ2"/>
<reference evidence="1 2" key="1">
    <citation type="submission" date="2018-06" db="EMBL/GenBank/DDBJ databases">
        <authorList>
            <consortium name="Pathogen Informatics"/>
            <person name="Doyle S."/>
        </authorList>
    </citation>
    <scope>NUCLEOTIDE SEQUENCE [LARGE SCALE GENOMIC DNA]</scope>
    <source>
        <strain evidence="1 2">NCTC13148</strain>
    </source>
</reference>
<dbReference type="Proteomes" id="UP000254255">
    <property type="component" value="Unassembled WGS sequence"/>
</dbReference>
<evidence type="ECO:0000313" key="1">
    <source>
        <dbReference type="EMBL" id="STL69805.1"/>
    </source>
</evidence>
<organism evidence="1 2">
    <name type="scientific">Escherichia coli</name>
    <dbReference type="NCBI Taxonomy" id="562"/>
    <lineage>
        <taxon>Bacteria</taxon>
        <taxon>Pseudomonadati</taxon>
        <taxon>Pseudomonadota</taxon>
        <taxon>Gammaproteobacteria</taxon>
        <taxon>Enterobacterales</taxon>
        <taxon>Enterobacteriaceae</taxon>
        <taxon>Escherichia</taxon>
    </lineage>
</organism>
<proteinExistence type="predicted"/>
<sequence length="61" mass="6775">MEGKNGLKIVCDSGAGFSTEQAVFLANNLAKKMRSLKQKCNLRQYSYSIPYNLAFSVNNLV</sequence>
<name>A0A377BKZ2_ECOLX</name>
<protein>
    <submittedName>
        <fullName evidence="1">Uncharacterized protein</fullName>
    </submittedName>
</protein>
<accession>A0A377BKZ2</accession>
<dbReference type="EMBL" id="UGET01000004">
    <property type="protein sequence ID" value="STL69805.1"/>
    <property type="molecule type" value="Genomic_DNA"/>
</dbReference>
<gene>
    <name evidence="1" type="ORF">NCTC13148_01118</name>
</gene>
<evidence type="ECO:0000313" key="2">
    <source>
        <dbReference type="Proteomes" id="UP000254255"/>
    </source>
</evidence>